<dbReference type="STRING" id="927083.DB32_002803"/>
<evidence type="ECO:0000256" key="5">
    <source>
        <dbReference type="SAM" id="Phobius"/>
    </source>
</evidence>
<keyword evidence="2 5" id="KW-0812">Transmembrane</keyword>
<evidence type="ECO:0000256" key="6">
    <source>
        <dbReference type="SAM" id="SignalP"/>
    </source>
</evidence>
<dbReference type="PANTHER" id="PTHR30566:SF25">
    <property type="entry name" value="INNER MEMBRANE PROTEIN"/>
    <property type="match status" value="1"/>
</dbReference>
<keyword evidence="9" id="KW-1185">Reference proteome</keyword>
<dbReference type="InterPro" id="IPR010920">
    <property type="entry name" value="LSM_dom_sf"/>
</dbReference>
<keyword evidence="3 5" id="KW-1133">Transmembrane helix</keyword>
<comment type="subcellular location">
    <subcellularLocation>
        <location evidence="1">Membrane</location>
    </subcellularLocation>
</comment>
<dbReference type="SUPFAM" id="SSF50182">
    <property type="entry name" value="Sm-like ribonucleoproteins"/>
    <property type="match status" value="1"/>
</dbReference>
<dbReference type="RefSeq" id="WP_053232902.1">
    <property type="nucleotide sequence ID" value="NZ_CP011125.1"/>
</dbReference>
<dbReference type="Pfam" id="PF00924">
    <property type="entry name" value="MS_channel_2nd"/>
    <property type="match status" value="1"/>
</dbReference>
<dbReference type="Proteomes" id="UP000034883">
    <property type="component" value="Chromosome"/>
</dbReference>
<evidence type="ECO:0000256" key="4">
    <source>
        <dbReference type="ARBA" id="ARBA00023136"/>
    </source>
</evidence>
<gene>
    <name evidence="8" type="ORF">DB32_002803</name>
</gene>
<dbReference type="KEGG" id="samy:DB32_002803"/>
<feature type="chain" id="PRO_5002509980" evidence="6">
    <location>
        <begin position="27"/>
        <end position="535"/>
    </location>
</feature>
<dbReference type="InterPro" id="IPR023408">
    <property type="entry name" value="MscS_beta-dom_sf"/>
</dbReference>
<dbReference type="Gene3D" id="1.10.287.1260">
    <property type="match status" value="1"/>
</dbReference>
<evidence type="ECO:0000313" key="9">
    <source>
        <dbReference type="Proteomes" id="UP000034883"/>
    </source>
</evidence>
<sequence>MRSRFRALASWASFVALVAIAGSVRAQGEPAPTTGLPPPDEPLDLSTPRRALRYFDGAVADGEWIDAARVLDLRDVPPERAVPRGEGAARAIDAVLTDRGVTPESLPDEAEPGGSHVVGVAWIPGVEPGVVMRRLLRDGRPVWVFSRTTVRVAPDLAARIDRGPIGNRLGPALREPRFAELEPWQWIGSALALVIAAVLATATGRALVWLVWRSLRREERAKLGRAVKRVRPPARLALTLAYLGLLAILLRYPPSIVAVLADAYRAAWIVAVGWLVVRGIDFAAQAASERAAARQGWRARMVRTRVILLRRALNVVATVVFASVLLLQFPPVREVGVSLLASAGVAGVVVGIAAQRTLGNLLAGIQLSFTQPLRVGDQVVIENEFGTVEEVNLSYVVVRVWDQRCLIVPMARLLELPFQNWTRAADDLIGDVFFYVDFATPIERLRPEIERFVRAHPLWDRRVLGVQVVEATERAAKVRVLVSARDAGSTWDLRCATREFVLGLLQRLEGGRYLPRMRLDDVERPSEGSGARRLS</sequence>
<dbReference type="InterPro" id="IPR006685">
    <property type="entry name" value="MscS_channel_2nd"/>
</dbReference>
<dbReference type="GO" id="GO:0008381">
    <property type="term" value="F:mechanosensitive monoatomic ion channel activity"/>
    <property type="evidence" value="ECO:0007669"/>
    <property type="project" value="UniProtKB-ARBA"/>
</dbReference>
<feature type="transmembrane region" description="Helical" evidence="5">
    <location>
        <begin position="308"/>
        <end position="329"/>
    </location>
</feature>
<proteinExistence type="predicted"/>
<keyword evidence="6" id="KW-0732">Signal</keyword>
<dbReference type="GO" id="GO:0016020">
    <property type="term" value="C:membrane"/>
    <property type="evidence" value="ECO:0007669"/>
    <property type="project" value="UniProtKB-SubCell"/>
</dbReference>
<evidence type="ECO:0000259" key="7">
    <source>
        <dbReference type="Pfam" id="PF00924"/>
    </source>
</evidence>
<reference evidence="8 9" key="1">
    <citation type="submission" date="2015-03" db="EMBL/GenBank/DDBJ databases">
        <title>Genome assembly of Sandaracinus amylolyticus DSM 53668.</title>
        <authorList>
            <person name="Sharma G."/>
            <person name="Subramanian S."/>
        </authorList>
    </citation>
    <scope>NUCLEOTIDE SEQUENCE [LARGE SCALE GENOMIC DNA]</scope>
    <source>
        <strain evidence="8 9">DSM 53668</strain>
    </source>
</reference>
<feature type="transmembrane region" description="Helical" evidence="5">
    <location>
        <begin position="335"/>
        <end position="354"/>
    </location>
</feature>
<dbReference type="OrthoDB" id="9792218at2"/>
<evidence type="ECO:0000256" key="3">
    <source>
        <dbReference type="ARBA" id="ARBA00022989"/>
    </source>
</evidence>
<dbReference type="EMBL" id="CP011125">
    <property type="protein sequence ID" value="AKF05654.1"/>
    <property type="molecule type" value="Genomic_DNA"/>
</dbReference>
<feature type="transmembrane region" description="Helical" evidence="5">
    <location>
        <begin position="266"/>
        <end position="287"/>
    </location>
</feature>
<evidence type="ECO:0000256" key="1">
    <source>
        <dbReference type="ARBA" id="ARBA00004370"/>
    </source>
</evidence>
<evidence type="ECO:0000256" key="2">
    <source>
        <dbReference type="ARBA" id="ARBA00022692"/>
    </source>
</evidence>
<feature type="transmembrane region" description="Helical" evidence="5">
    <location>
        <begin position="233"/>
        <end position="254"/>
    </location>
</feature>
<dbReference type="PANTHER" id="PTHR30566">
    <property type="entry name" value="YNAI-RELATED MECHANOSENSITIVE ION CHANNEL"/>
    <property type="match status" value="1"/>
</dbReference>
<name>A0A0F6SER5_9BACT</name>
<evidence type="ECO:0000313" key="8">
    <source>
        <dbReference type="EMBL" id="AKF05654.1"/>
    </source>
</evidence>
<accession>A0A0F6SER5</accession>
<protein>
    <submittedName>
        <fullName evidence="8">MscS Mechanosensitive ion channel</fullName>
    </submittedName>
</protein>
<feature type="signal peptide" evidence="6">
    <location>
        <begin position="1"/>
        <end position="26"/>
    </location>
</feature>
<keyword evidence="4 5" id="KW-0472">Membrane</keyword>
<feature type="transmembrane region" description="Helical" evidence="5">
    <location>
        <begin position="186"/>
        <end position="212"/>
    </location>
</feature>
<feature type="domain" description="Mechanosensitive ion channel MscS" evidence="7">
    <location>
        <begin position="357"/>
        <end position="423"/>
    </location>
</feature>
<dbReference type="Gene3D" id="2.30.30.60">
    <property type="match status" value="1"/>
</dbReference>
<dbReference type="AlphaFoldDB" id="A0A0F6SER5"/>
<organism evidence="8 9">
    <name type="scientific">Sandaracinus amylolyticus</name>
    <dbReference type="NCBI Taxonomy" id="927083"/>
    <lineage>
        <taxon>Bacteria</taxon>
        <taxon>Pseudomonadati</taxon>
        <taxon>Myxococcota</taxon>
        <taxon>Polyangia</taxon>
        <taxon>Polyangiales</taxon>
        <taxon>Sandaracinaceae</taxon>
        <taxon>Sandaracinus</taxon>
    </lineage>
</organism>